<evidence type="ECO:0000313" key="6">
    <source>
        <dbReference type="EMBL" id="CAF0861238.1"/>
    </source>
</evidence>
<dbReference type="PANTHER" id="PTHR22925:SF3">
    <property type="entry name" value="GLYCOSYL HYDROLASE FAMILY PROTEIN 43"/>
    <property type="match status" value="1"/>
</dbReference>
<dbReference type="GO" id="GO:0004553">
    <property type="term" value="F:hydrolase activity, hydrolyzing O-glycosyl compounds"/>
    <property type="evidence" value="ECO:0007669"/>
    <property type="project" value="InterPro"/>
</dbReference>
<dbReference type="Pfam" id="PF04616">
    <property type="entry name" value="Glyco_hydro_43"/>
    <property type="match status" value="1"/>
</dbReference>
<dbReference type="SUPFAM" id="SSF75005">
    <property type="entry name" value="Arabinanase/levansucrase/invertase"/>
    <property type="match status" value="1"/>
</dbReference>
<gene>
    <name evidence="6" type="ORF">JXQ802_LOCUS7201</name>
</gene>
<evidence type="ECO:0000256" key="2">
    <source>
        <dbReference type="ARBA" id="ARBA00022801"/>
    </source>
</evidence>
<keyword evidence="2 4" id="KW-0378">Hydrolase</keyword>
<dbReference type="Gene3D" id="2.115.10.20">
    <property type="entry name" value="Glycosyl hydrolase domain, family 43"/>
    <property type="match status" value="1"/>
</dbReference>
<keyword evidence="5" id="KW-0732">Signal</keyword>
<dbReference type="InterPro" id="IPR023296">
    <property type="entry name" value="Glyco_hydro_beta-prop_sf"/>
</dbReference>
<dbReference type="GO" id="GO:0005975">
    <property type="term" value="P:carbohydrate metabolic process"/>
    <property type="evidence" value="ECO:0007669"/>
    <property type="project" value="InterPro"/>
</dbReference>
<dbReference type="EMBL" id="CAJNOL010000118">
    <property type="protein sequence ID" value="CAF0861238.1"/>
    <property type="molecule type" value="Genomic_DNA"/>
</dbReference>
<reference evidence="6" key="1">
    <citation type="submission" date="2021-02" db="EMBL/GenBank/DDBJ databases">
        <authorList>
            <person name="Nowell W R."/>
        </authorList>
    </citation>
    <scope>NUCLEOTIDE SEQUENCE</scope>
</reference>
<dbReference type="PANTHER" id="PTHR22925">
    <property type="entry name" value="GLYCOSYL HYDROLASE 43 FAMILY MEMBER"/>
    <property type="match status" value="1"/>
</dbReference>
<comment type="similarity">
    <text evidence="1 4">Belongs to the glycosyl hydrolase 43 family.</text>
</comment>
<organism evidence="6 7">
    <name type="scientific">Rotaria sordida</name>
    <dbReference type="NCBI Taxonomy" id="392033"/>
    <lineage>
        <taxon>Eukaryota</taxon>
        <taxon>Metazoa</taxon>
        <taxon>Spiralia</taxon>
        <taxon>Gnathifera</taxon>
        <taxon>Rotifera</taxon>
        <taxon>Eurotatoria</taxon>
        <taxon>Bdelloidea</taxon>
        <taxon>Philodinida</taxon>
        <taxon>Philodinidae</taxon>
        <taxon>Rotaria</taxon>
    </lineage>
</organism>
<dbReference type="InterPro" id="IPR006710">
    <property type="entry name" value="Glyco_hydro_43"/>
</dbReference>
<sequence>MKKILNSLLYVFFLFPLFIHAVQVTINNLQPRLDINGIIMDAHDGSIQQFEKNGLYFMHAMQYGLCEEPPNYGCDGAGMSSKCGFQMNHNISIWSSPNLTSGSWSYVGNAINVADRPAGVVFRPHLVYNPNTKLYVLIWNYMRWNLPSLYAVAIAETPSGPFKLINSALNVSRGGGGDFDILVDDDGNGYIVYSQNYYMSVEQLTPDFYYSTGKSYMFKEYFVEAPIFMKKNNIYYVLFGWCCCYCMQGSGVLVHTSNNPLGPYTLQAEDDLACVTKNDNSITNVQLKSVNGLPTPNQGCEFHNINTTSIVRSQQNYIIKVTNSTGYTTYVWTGDRWQQAPDGIKGHEPQYWTPLNFYENGTIGKMQWLDEFILNV</sequence>
<keyword evidence="3 4" id="KW-0326">Glycosidase</keyword>
<protein>
    <submittedName>
        <fullName evidence="6">Uncharacterized protein</fullName>
    </submittedName>
</protein>
<evidence type="ECO:0000313" key="7">
    <source>
        <dbReference type="Proteomes" id="UP000663870"/>
    </source>
</evidence>
<dbReference type="AlphaFoldDB" id="A0A813WRU9"/>
<feature type="signal peptide" evidence="5">
    <location>
        <begin position="1"/>
        <end position="21"/>
    </location>
</feature>
<accession>A0A813WRU9</accession>
<comment type="caution">
    <text evidence="6">The sequence shown here is derived from an EMBL/GenBank/DDBJ whole genome shotgun (WGS) entry which is preliminary data.</text>
</comment>
<proteinExistence type="inferred from homology"/>
<name>A0A813WRU9_9BILA</name>
<evidence type="ECO:0000256" key="3">
    <source>
        <dbReference type="ARBA" id="ARBA00023295"/>
    </source>
</evidence>
<evidence type="ECO:0000256" key="4">
    <source>
        <dbReference type="RuleBase" id="RU361187"/>
    </source>
</evidence>
<keyword evidence="7" id="KW-1185">Reference proteome</keyword>
<evidence type="ECO:0000256" key="1">
    <source>
        <dbReference type="ARBA" id="ARBA00009865"/>
    </source>
</evidence>
<evidence type="ECO:0000256" key="5">
    <source>
        <dbReference type="SAM" id="SignalP"/>
    </source>
</evidence>
<feature type="chain" id="PRO_5032732468" evidence="5">
    <location>
        <begin position="22"/>
        <end position="376"/>
    </location>
</feature>
<dbReference type="Proteomes" id="UP000663870">
    <property type="component" value="Unassembled WGS sequence"/>
</dbReference>